<keyword evidence="1" id="KW-0560">Oxidoreductase</keyword>
<dbReference type="Gene3D" id="3.40.50.720">
    <property type="entry name" value="NAD(P)-binding Rossmann-like Domain"/>
    <property type="match status" value="1"/>
</dbReference>
<dbReference type="InterPro" id="IPR002364">
    <property type="entry name" value="Quin_OxRdtase/zeta-crystal_CS"/>
</dbReference>
<dbReference type="EMBL" id="BAABJR010000014">
    <property type="protein sequence ID" value="GAA5213369.1"/>
    <property type="molecule type" value="Genomic_DNA"/>
</dbReference>
<protein>
    <submittedName>
        <fullName evidence="3">NAD(P)-dependent alcohol dehydrogenase</fullName>
    </submittedName>
</protein>
<dbReference type="Pfam" id="PF13602">
    <property type="entry name" value="ADH_zinc_N_2"/>
    <property type="match status" value="1"/>
</dbReference>
<dbReference type="InterPro" id="IPR013154">
    <property type="entry name" value="ADH-like_N"/>
</dbReference>
<dbReference type="PANTHER" id="PTHR11695">
    <property type="entry name" value="ALCOHOL DEHYDROGENASE RELATED"/>
    <property type="match status" value="1"/>
</dbReference>
<dbReference type="SUPFAM" id="SSF51735">
    <property type="entry name" value="NAD(P)-binding Rossmann-fold domains"/>
    <property type="match status" value="1"/>
</dbReference>
<dbReference type="CDD" id="cd08267">
    <property type="entry name" value="MDR1"/>
    <property type="match status" value="1"/>
</dbReference>
<organism evidence="3 4">
    <name type="scientific">Streptomyces thinghirensis</name>
    <dbReference type="NCBI Taxonomy" id="551547"/>
    <lineage>
        <taxon>Bacteria</taxon>
        <taxon>Bacillati</taxon>
        <taxon>Actinomycetota</taxon>
        <taxon>Actinomycetes</taxon>
        <taxon>Kitasatosporales</taxon>
        <taxon>Streptomycetaceae</taxon>
        <taxon>Streptomyces</taxon>
    </lineage>
</organism>
<evidence type="ECO:0000313" key="3">
    <source>
        <dbReference type="EMBL" id="GAA5213369.1"/>
    </source>
</evidence>
<dbReference type="InterPro" id="IPR036291">
    <property type="entry name" value="NAD(P)-bd_dom_sf"/>
</dbReference>
<sequence length="337" mass="35138">MRAVPALPERDMGQDMSEMNAVLFDRFGPPDVLYVGRRPVPVISPEQVLVRVHAAGVNGGDLLDRTGKVRLVTGRAFPKASGIDFAGEVTEVGSSVAGVRAGDRVWGLLGRRTGSMAEYVAVSARHIAPAPENLTPEQAVSLLAGGTTAVTALRDKAALQPGERLLVRGGSGGVGSVTVQIGRLFGAHVVALAGGKNLDFVRGLGADEALDHRATPLSGLGRFDVIVDTVGTEQSRIRRLLAPGGRMVAVSIDLDRPLAGLGTVLASTVHGRGRIRAFSGNPDTALLSEVTRYAERGDIVPVVDTAHPLDRVADAHRALEAGGVRGKHVVRVGAAVR</sequence>
<feature type="domain" description="Enoyl reductase (ER)" evidence="2">
    <location>
        <begin position="28"/>
        <end position="330"/>
    </location>
</feature>
<dbReference type="PROSITE" id="PS01162">
    <property type="entry name" value="QOR_ZETA_CRYSTAL"/>
    <property type="match status" value="1"/>
</dbReference>
<dbReference type="Pfam" id="PF08240">
    <property type="entry name" value="ADH_N"/>
    <property type="match status" value="1"/>
</dbReference>
<dbReference type="Gene3D" id="3.90.180.10">
    <property type="entry name" value="Medium-chain alcohol dehydrogenases, catalytic domain"/>
    <property type="match status" value="1"/>
</dbReference>
<dbReference type="InterPro" id="IPR011032">
    <property type="entry name" value="GroES-like_sf"/>
</dbReference>
<name>A0ABP9TCL2_9ACTN</name>
<accession>A0ABP9TCL2</accession>
<dbReference type="Proteomes" id="UP001499878">
    <property type="component" value="Unassembled WGS sequence"/>
</dbReference>
<dbReference type="InterPro" id="IPR050700">
    <property type="entry name" value="YIM1/Zinc_Alcohol_DH_Fams"/>
</dbReference>
<proteinExistence type="predicted"/>
<comment type="caution">
    <text evidence="3">The sequence shown here is derived from an EMBL/GenBank/DDBJ whole genome shotgun (WGS) entry which is preliminary data.</text>
</comment>
<dbReference type="SMART" id="SM00829">
    <property type="entry name" value="PKS_ER"/>
    <property type="match status" value="1"/>
</dbReference>
<dbReference type="SUPFAM" id="SSF50129">
    <property type="entry name" value="GroES-like"/>
    <property type="match status" value="1"/>
</dbReference>
<dbReference type="PANTHER" id="PTHR11695:SF294">
    <property type="entry name" value="RETICULON-4-INTERACTING PROTEIN 1, MITOCHONDRIAL"/>
    <property type="match status" value="1"/>
</dbReference>
<evidence type="ECO:0000256" key="1">
    <source>
        <dbReference type="ARBA" id="ARBA00023002"/>
    </source>
</evidence>
<keyword evidence="4" id="KW-1185">Reference proteome</keyword>
<gene>
    <name evidence="3" type="ORF">GCM10023323_54080</name>
</gene>
<dbReference type="InterPro" id="IPR020843">
    <property type="entry name" value="ER"/>
</dbReference>
<evidence type="ECO:0000259" key="2">
    <source>
        <dbReference type="SMART" id="SM00829"/>
    </source>
</evidence>
<evidence type="ECO:0000313" key="4">
    <source>
        <dbReference type="Proteomes" id="UP001499878"/>
    </source>
</evidence>
<reference evidence="4" key="1">
    <citation type="journal article" date="2019" name="Int. J. Syst. Evol. Microbiol.">
        <title>The Global Catalogue of Microorganisms (GCM) 10K type strain sequencing project: providing services to taxonomists for standard genome sequencing and annotation.</title>
        <authorList>
            <consortium name="The Broad Institute Genomics Platform"/>
            <consortium name="The Broad Institute Genome Sequencing Center for Infectious Disease"/>
            <person name="Wu L."/>
            <person name="Ma J."/>
        </authorList>
    </citation>
    <scope>NUCLEOTIDE SEQUENCE [LARGE SCALE GENOMIC DNA]</scope>
    <source>
        <strain evidence="4">JCM 18306</strain>
    </source>
</reference>